<protein>
    <recommendedName>
        <fullName evidence="2">HTH merR-type domain-containing protein</fullName>
    </recommendedName>
</protein>
<dbReference type="PANTHER" id="PTHR30204:SF90">
    <property type="entry name" value="HTH-TYPE TRANSCRIPTIONAL ACTIVATOR MTA"/>
    <property type="match status" value="1"/>
</dbReference>
<dbReference type="Pfam" id="PF13411">
    <property type="entry name" value="MerR_1"/>
    <property type="match status" value="1"/>
</dbReference>
<dbReference type="EMBL" id="AP024563">
    <property type="protein sequence ID" value="BCU06398.1"/>
    <property type="molecule type" value="Genomic_DNA"/>
</dbReference>
<dbReference type="PANTHER" id="PTHR30204">
    <property type="entry name" value="REDOX-CYCLING DRUG-SENSING TRANSCRIPTIONAL ACTIVATOR SOXR"/>
    <property type="match status" value="1"/>
</dbReference>
<gene>
    <name evidence="3" type="ORF">Atep_10750</name>
</gene>
<name>A0ABM7QKU9_9GAMM</name>
<evidence type="ECO:0000256" key="1">
    <source>
        <dbReference type="ARBA" id="ARBA00023125"/>
    </source>
</evidence>
<dbReference type="SMART" id="SM00422">
    <property type="entry name" value="HTH_MERR"/>
    <property type="match status" value="1"/>
</dbReference>
<evidence type="ECO:0000313" key="3">
    <source>
        <dbReference type="EMBL" id="BCU06398.1"/>
    </source>
</evidence>
<sequence length="102" mass="11452">MTATPWTIGQLARRFGLARGTLLYYDSIGLLTPSGRTRGNYRLYKTADVERLAKIRHYRSAGLSLEAIRRVLSQGGEGLHAALEQRLFAINRDIERLINAPP</sequence>
<dbReference type="InterPro" id="IPR000551">
    <property type="entry name" value="MerR-type_HTH_dom"/>
</dbReference>
<keyword evidence="4" id="KW-1185">Reference proteome</keyword>
<dbReference type="Gene3D" id="1.10.1660.10">
    <property type="match status" value="1"/>
</dbReference>
<feature type="domain" description="HTH merR-type" evidence="2">
    <location>
        <begin position="5"/>
        <end position="74"/>
    </location>
</feature>
<dbReference type="Proteomes" id="UP000680679">
    <property type="component" value="Chromosome"/>
</dbReference>
<organism evidence="3 4">
    <name type="scientific">Allochromatium tepidum</name>
    <dbReference type="NCBI Taxonomy" id="553982"/>
    <lineage>
        <taxon>Bacteria</taxon>
        <taxon>Pseudomonadati</taxon>
        <taxon>Pseudomonadota</taxon>
        <taxon>Gammaproteobacteria</taxon>
        <taxon>Chromatiales</taxon>
        <taxon>Chromatiaceae</taxon>
        <taxon>Allochromatium</taxon>
    </lineage>
</organism>
<dbReference type="PROSITE" id="PS50937">
    <property type="entry name" value="HTH_MERR_2"/>
    <property type="match status" value="1"/>
</dbReference>
<accession>A0ABM7QKU9</accession>
<evidence type="ECO:0000313" key="4">
    <source>
        <dbReference type="Proteomes" id="UP000680679"/>
    </source>
</evidence>
<dbReference type="InterPro" id="IPR009061">
    <property type="entry name" value="DNA-bd_dom_put_sf"/>
</dbReference>
<dbReference type="SUPFAM" id="SSF46955">
    <property type="entry name" value="Putative DNA-binding domain"/>
    <property type="match status" value="1"/>
</dbReference>
<keyword evidence="1" id="KW-0238">DNA-binding</keyword>
<dbReference type="InterPro" id="IPR047057">
    <property type="entry name" value="MerR_fam"/>
</dbReference>
<reference evidence="3 4" key="1">
    <citation type="submission" date="2021-04" db="EMBL/GenBank/DDBJ databases">
        <title>Complete genome sequencing of Allochromatium tepidum strain NZ.</title>
        <authorList>
            <person name="Tsukatani Y."/>
            <person name="Mori H."/>
        </authorList>
    </citation>
    <scope>NUCLEOTIDE SEQUENCE [LARGE SCALE GENOMIC DNA]</scope>
    <source>
        <strain evidence="3 4">NZ</strain>
    </source>
</reference>
<proteinExistence type="predicted"/>
<dbReference type="RefSeq" id="WP_213380624.1">
    <property type="nucleotide sequence ID" value="NZ_AP024563.1"/>
</dbReference>
<evidence type="ECO:0000259" key="2">
    <source>
        <dbReference type="PROSITE" id="PS50937"/>
    </source>
</evidence>
<dbReference type="PRINTS" id="PR00040">
    <property type="entry name" value="HTHMERR"/>
</dbReference>